<dbReference type="Proteomes" id="UP000244940">
    <property type="component" value="Unassembled WGS sequence"/>
</dbReference>
<sequence>MPFSRLTCLAAAIALLTPASPVLADTVEVRPPDVSRIPQDRRQSLFDEAVATSVSLEVCATTPDDLTVEEAEILWISGLALAESQGISESELYATHYERARRMFDSQPERCAHYSGNLRPLVMTLVGYGAAPVFIE</sequence>
<evidence type="ECO:0000313" key="3">
    <source>
        <dbReference type="Proteomes" id="UP000244940"/>
    </source>
</evidence>
<evidence type="ECO:0000313" key="2">
    <source>
        <dbReference type="EMBL" id="PWE31669.1"/>
    </source>
</evidence>
<dbReference type="GeneID" id="94363505"/>
<evidence type="ECO:0000256" key="1">
    <source>
        <dbReference type="SAM" id="SignalP"/>
    </source>
</evidence>
<evidence type="ECO:0008006" key="4">
    <source>
        <dbReference type="Google" id="ProtNLM"/>
    </source>
</evidence>
<dbReference type="AlphaFoldDB" id="A0A2U2CIL8"/>
<organism evidence="2 3">
    <name type="scientific">Pararhodobacter marinus</name>
    <dbReference type="NCBI Taxonomy" id="2184063"/>
    <lineage>
        <taxon>Bacteria</taxon>
        <taxon>Pseudomonadati</taxon>
        <taxon>Pseudomonadota</taxon>
        <taxon>Alphaproteobacteria</taxon>
        <taxon>Rhodobacterales</taxon>
        <taxon>Paracoccaceae</taxon>
        <taxon>Pararhodobacter</taxon>
    </lineage>
</organism>
<gene>
    <name evidence="2" type="ORF">C4N9_01250</name>
</gene>
<accession>A0A2U2CIL8</accession>
<dbReference type="RefSeq" id="WP_109531470.1">
    <property type="nucleotide sequence ID" value="NZ_QEYD01000001.1"/>
</dbReference>
<feature type="chain" id="PRO_5015482199" description="TIGR02301 family protein" evidence="1">
    <location>
        <begin position="25"/>
        <end position="136"/>
    </location>
</feature>
<dbReference type="EMBL" id="QEYD01000001">
    <property type="protein sequence ID" value="PWE31669.1"/>
    <property type="molecule type" value="Genomic_DNA"/>
</dbReference>
<comment type="caution">
    <text evidence="2">The sequence shown here is derived from an EMBL/GenBank/DDBJ whole genome shotgun (WGS) entry which is preliminary data.</text>
</comment>
<feature type="signal peptide" evidence="1">
    <location>
        <begin position="1"/>
        <end position="24"/>
    </location>
</feature>
<keyword evidence="1" id="KW-0732">Signal</keyword>
<keyword evidence="3" id="KW-1185">Reference proteome</keyword>
<name>A0A2U2CIL8_9RHOB</name>
<proteinExistence type="predicted"/>
<protein>
    <recommendedName>
        <fullName evidence="4">TIGR02301 family protein</fullName>
    </recommendedName>
</protein>
<reference evidence="2 3" key="1">
    <citation type="submission" date="2018-05" db="EMBL/GenBank/DDBJ databases">
        <title>Pararhodobacter marina sp. nov., isolated from deep-sea water of the Indian Ocean.</title>
        <authorList>
            <person name="Lai Q.Sr."/>
            <person name="Liu X."/>
            <person name="Shao Z."/>
        </authorList>
    </citation>
    <scope>NUCLEOTIDE SEQUENCE [LARGE SCALE GENOMIC DNA]</scope>
    <source>
        <strain evidence="2 3">CIC4N-9</strain>
    </source>
</reference>